<evidence type="ECO:0000313" key="2">
    <source>
        <dbReference type="Proteomes" id="UP000598996"/>
    </source>
</evidence>
<sequence>MTEFFVDPNGMNGLYNQLVRASGDATDILGYTRQHCDLPAVTEGFLMMVIGPHKEAYESLTEALAKLTELARGAGSQVNLAQLDYAKTDQDAAAKVDATYPGAKNPAYVGGMLAPGRPDLTGPHASFADVTEPTARLTSPEYAVAIEMWSINPLADLVSPAAWLRQISIWLFSFDPLEGWAKSVSGDWKGYTHCAMAMGHIGAASKDVGANLLRGAEDVRTVWRGRAAEAEQEFQLALGLAAAGLDDACRQYKQLYLQAAEAVKSLVDVTAGLISDLLDLLIIINAASVAGTALIETGIGALAGYTVAAYYAWQAYDLYKHISDFYGNTEDLLKVIAGSIGAIKAQLAVKDLPPVQPYHHPAGY</sequence>
<evidence type="ECO:0000313" key="1">
    <source>
        <dbReference type="EMBL" id="MBL7253375.1"/>
    </source>
</evidence>
<protein>
    <submittedName>
        <fullName evidence="1">Uncharacterized protein</fullName>
    </submittedName>
</protein>
<dbReference type="RefSeq" id="WP_202989734.1">
    <property type="nucleotide sequence ID" value="NZ_JAENHO010000001.1"/>
</dbReference>
<dbReference type="Proteomes" id="UP000598996">
    <property type="component" value="Unassembled WGS sequence"/>
</dbReference>
<dbReference type="EMBL" id="JAENHO010000001">
    <property type="protein sequence ID" value="MBL7253375.1"/>
    <property type="molecule type" value="Genomic_DNA"/>
</dbReference>
<accession>A0ABS1VF95</accession>
<comment type="caution">
    <text evidence="1">The sequence shown here is derived from an EMBL/GenBank/DDBJ whole genome shotgun (WGS) entry which is preliminary data.</text>
</comment>
<proteinExistence type="predicted"/>
<reference evidence="1 2" key="1">
    <citation type="submission" date="2021-01" db="EMBL/GenBank/DDBJ databases">
        <title>Actinoplanes sp. nov. LDG1-01 isolated from lichen.</title>
        <authorList>
            <person name="Saeng-In P."/>
            <person name="Phongsopitanun W."/>
            <person name="Kanchanasin P."/>
            <person name="Yuki M."/>
            <person name="Kudo T."/>
            <person name="Ohkuma M."/>
            <person name="Tanasupawat S."/>
        </authorList>
    </citation>
    <scope>NUCLEOTIDE SEQUENCE [LARGE SCALE GENOMIC DNA]</scope>
    <source>
        <strain evidence="1 2">LDG1-01</strain>
    </source>
</reference>
<name>A0ABS1VF95_9ACTN</name>
<keyword evidence="2" id="KW-1185">Reference proteome</keyword>
<gene>
    <name evidence="1" type="ORF">JKJ07_03535</name>
</gene>
<organism evidence="1 2">
    <name type="scientific">Paractinoplanes lichenicola</name>
    <dbReference type="NCBI Taxonomy" id="2802976"/>
    <lineage>
        <taxon>Bacteria</taxon>
        <taxon>Bacillati</taxon>
        <taxon>Actinomycetota</taxon>
        <taxon>Actinomycetes</taxon>
        <taxon>Micromonosporales</taxon>
        <taxon>Micromonosporaceae</taxon>
        <taxon>Paractinoplanes</taxon>
    </lineage>
</organism>